<evidence type="ECO:0000256" key="2">
    <source>
        <dbReference type="ARBA" id="ARBA00006503"/>
    </source>
</evidence>
<dbReference type="WBParaSite" id="L893_g8568.t1">
    <property type="protein sequence ID" value="L893_g8568.t1"/>
    <property type="gene ID" value="L893_g8568"/>
</dbReference>
<evidence type="ECO:0000256" key="6">
    <source>
        <dbReference type="PROSITE-ProRule" id="PRU00108"/>
    </source>
</evidence>
<dbReference type="InterPro" id="IPR009057">
    <property type="entry name" value="Homeodomain-like_sf"/>
</dbReference>
<dbReference type="SMART" id="SM00389">
    <property type="entry name" value="HOX"/>
    <property type="match status" value="1"/>
</dbReference>
<comment type="subcellular location">
    <subcellularLocation>
        <location evidence="1 6 7">Nucleus</location>
    </subcellularLocation>
</comment>
<name>A0A1I8AR12_9BILA</name>
<dbReference type="PANTHER" id="PTHR46643:SF1">
    <property type="entry name" value="HOMEOBOX PROTEIN GOOSECOID-2"/>
    <property type="match status" value="1"/>
</dbReference>
<reference evidence="11" key="1">
    <citation type="submission" date="2016-11" db="UniProtKB">
        <authorList>
            <consortium name="WormBaseParasite"/>
        </authorList>
    </citation>
    <scope>IDENTIFICATION</scope>
</reference>
<feature type="domain" description="Homeobox" evidence="9">
    <location>
        <begin position="156"/>
        <end position="216"/>
    </location>
</feature>
<evidence type="ECO:0000313" key="10">
    <source>
        <dbReference type="Proteomes" id="UP000095287"/>
    </source>
</evidence>
<evidence type="ECO:0000256" key="7">
    <source>
        <dbReference type="RuleBase" id="RU000682"/>
    </source>
</evidence>
<dbReference type="GO" id="GO:0000978">
    <property type="term" value="F:RNA polymerase II cis-regulatory region sequence-specific DNA binding"/>
    <property type="evidence" value="ECO:0007669"/>
    <property type="project" value="TreeGrafter"/>
</dbReference>
<keyword evidence="5 6" id="KW-0539">Nucleus</keyword>
<keyword evidence="10" id="KW-1185">Reference proteome</keyword>
<dbReference type="GO" id="GO:0005634">
    <property type="term" value="C:nucleus"/>
    <property type="evidence" value="ECO:0007669"/>
    <property type="project" value="UniProtKB-SubCell"/>
</dbReference>
<evidence type="ECO:0000256" key="1">
    <source>
        <dbReference type="ARBA" id="ARBA00004123"/>
    </source>
</evidence>
<dbReference type="PROSITE" id="PS50071">
    <property type="entry name" value="HOMEOBOX_2"/>
    <property type="match status" value="1"/>
</dbReference>
<dbReference type="PROSITE" id="PS00027">
    <property type="entry name" value="HOMEOBOX_1"/>
    <property type="match status" value="1"/>
</dbReference>
<evidence type="ECO:0000256" key="8">
    <source>
        <dbReference type="SAM" id="MobiDB-lite"/>
    </source>
</evidence>
<dbReference type="AlphaFoldDB" id="A0A1I8AR12"/>
<dbReference type="InterPro" id="IPR001356">
    <property type="entry name" value="HD"/>
</dbReference>
<keyword evidence="4 6" id="KW-0371">Homeobox</keyword>
<keyword evidence="3 6" id="KW-0238">DNA-binding</keyword>
<dbReference type="CDD" id="cd00086">
    <property type="entry name" value="homeodomain"/>
    <property type="match status" value="1"/>
</dbReference>
<feature type="region of interest" description="Disordered" evidence="8">
    <location>
        <begin position="212"/>
        <end position="268"/>
    </location>
</feature>
<evidence type="ECO:0000259" key="9">
    <source>
        <dbReference type="PROSITE" id="PS50071"/>
    </source>
</evidence>
<evidence type="ECO:0000313" key="11">
    <source>
        <dbReference type="WBParaSite" id="L893_g8568.t1"/>
    </source>
</evidence>
<evidence type="ECO:0000256" key="3">
    <source>
        <dbReference type="ARBA" id="ARBA00023125"/>
    </source>
</evidence>
<proteinExistence type="inferred from homology"/>
<organism evidence="10 11">
    <name type="scientific">Steinernema glaseri</name>
    <dbReference type="NCBI Taxonomy" id="37863"/>
    <lineage>
        <taxon>Eukaryota</taxon>
        <taxon>Metazoa</taxon>
        <taxon>Ecdysozoa</taxon>
        <taxon>Nematoda</taxon>
        <taxon>Chromadorea</taxon>
        <taxon>Rhabditida</taxon>
        <taxon>Tylenchina</taxon>
        <taxon>Panagrolaimomorpha</taxon>
        <taxon>Strongyloidoidea</taxon>
        <taxon>Steinernematidae</taxon>
        <taxon>Steinernema</taxon>
    </lineage>
</organism>
<dbReference type="InterPro" id="IPR051440">
    <property type="entry name" value="Goosecoid-like_HB"/>
</dbReference>
<protein>
    <submittedName>
        <fullName evidence="11">Homeobox domain-containing protein</fullName>
    </submittedName>
</protein>
<comment type="similarity">
    <text evidence="2">Belongs to the paired homeobox family. Bicoid subfamily.</text>
</comment>
<dbReference type="SUPFAM" id="SSF46689">
    <property type="entry name" value="Homeodomain-like"/>
    <property type="match status" value="1"/>
</dbReference>
<dbReference type="GO" id="GO:0000981">
    <property type="term" value="F:DNA-binding transcription factor activity, RNA polymerase II-specific"/>
    <property type="evidence" value="ECO:0007669"/>
    <property type="project" value="InterPro"/>
</dbReference>
<dbReference type="PANTHER" id="PTHR46643">
    <property type="entry name" value="HOMEOBOX PROTEIN GOOSECOID-RELATED"/>
    <property type="match status" value="1"/>
</dbReference>
<evidence type="ECO:0000256" key="5">
    <source>
        <dbReference type="ARBA" id="ARBA00023242"/>
    </source>
</evidence>
<dbReference type="Pfam" id="PF00046">
    <property type="entry name" value="Homeodomain"/>
    <property type="match status" value="1"/>
</dbReference>
<dbReference type="Gene3D" id="1.10.10.60">
    <property type="entry name" value="Homeodomain-like"/>
    <property type="match status" value="1"/>
</dbReference>
<feature type="DNA-binding region" description="Homeobox" evidence="6">
    <location>
        <begin position="158"/>
        <end position="217"/>
    </location>
</feature>
<accession>A0A1I8AR12</accession>
<dbReference type="Proteomes" id="UP000095287">
    <property type="component" value="Unplaced"/>
</dbReference>
<sequence length="268" mass="29038">MRRPYVNFANLALASHTTSADGVNAFREGANREGEPRTSNANKYGNETISITMSNFSIDNLLAPVRIPTFPGHAPQFGPSMAAAAAASAAAAAQFMFAAGPQVTADLLAAYQWQSTSDPLRVQYFMPGFGSPAMCLPTGAAGFFAPHLMTPFGSGKRKRRHRTIFNDDQLAILEKTFQTTQYPDIAMREKLAQECGLKEERVEVWFKNRRAKERKTTKDSTFSSGASPPAHSSDCDVSDSESASGDSPAKRRKSGGGDLSPDENRPKH</sequence>
<evidence type="ECO:0000256" key="4">
    <source>
        <dbReference type="ARBA" id="ARBA00023155"/>
    </source>
</evidence>
<dbReference type="InterPro" id="IPR017970">
    <property type="entry name" value="Homeobox_CS"/>
</dbReference>